<evidence type="ECO:0000256" key="4">
    <source>
        <dbReference type="ARBA" id="ARBA00022840"/>
    </source>
</evidence>
<evidence type="ECO:0000256" key="2">
    <source>
        <dbReference type="ARBA" id="ARBA00022741"/>
    </source>
</evidence>
<dbReference type="SMART" id="SM01086">
    <property type="entry name" value="ClpB_D2-small"/>
    <property type="match status" value="1"/>
</dbReference>
<dbReference type="PANTHER" id="PTHR48102:SF7">
    <property type="entry name" value="ATP-DEPENDENT CLP PROTEASE ATP-BINDING SUBUNIT CLPX-LIKE, MITOCHONDRIAL"/>
    <property type="match status" value="1"/>
</dbReference>
<dbReference type="FunFam" id="3.40.50.300:FF:000005">
    <property type="entry name" value="ATP-dependent Clp protease ATP-binding subunit ClpX"/>
    <property type="match status" value="1"/>
</dbReference>
<dbReference type="InterPro" id="IPR046425">
    <property type="entry name" value="ClpX_bact"/>
</dbReference>
<dbReference type="FunFam" id="1.10.8.60:FF:000002">
    <property type="entry name" value="ATP-dependent Clp protease ATP-binding subunit ClpX"/>
    <property type="match status" value="1"/>
</dbReference>
<dbReference type="InterPro" id="IPR027417">
    <property type="entry name" value="P-loop_NTPase"/>
</dbReference>
<dbReference type="CDD" id="cd19497">
    <property type="entry name" value="RecA-like_ClpX"/>
    <property type="match status" value="1"/>
</dbReference>
<dbReference type="Gene3D" id="6.20.220.10">
    <property type="entry name" value="ClpX chaperone, C4-type zinc finger domain"/>
    <property type="match status" value="1"/>
</dbReference>
<feature type="binding site" evidence="6 7">
    <location>
        <position position="34"/>
    </location>
    <ligand>
        <name>Zn(2+)</name>
        <dbReference type="ChEBI" id="CHEBI:29105"/>
    </ligand>
</feature>
<comment type="function">
    <text evidence="6">ATP-dependent specificity component of the Clp protease. It directs the protease to specific substrates. Can perform chaperone functions in the absence of ClpP.</text>
</comment>
<dbReference type="GO" id="GO:0016887">
    <property type="term" value="F:ATP hydrolysis activity"/>
    <property type="evidence" value="ECO:0007669"/>
    <property type="project" value="InterPro"/>
</dbReference>
<dbReference type="InterPro" id="IPR003593">
    <property type="entry name" value="AAA+_ATPase"/>
</dbReference>
<keyword evidence="1 6" id="KW-0479">Metal-binding</keyword>
<dbReference type="InterPro" id="IPR038366">
    <property type="entry name" value="Znf_CppX_C4_sf"/>
</dbReference>
<dbReference type="InterPro" id="IPR010603">
    <property type="entry name" value="Znf_CppX_C4"/>
</dbReference>
<dbReference type="SMART" id="SM00382">
    <property type="entry name" value="AAA"/>
    <property type="match status" value="1"/>
</dbReference>
<keyword evidence="5 6" id="KW-0143">Chaperone</keyword>
<dbReference type="RefSeq" id="WP_061995527.1">
    <property type="nucleotide sequence ID" value="NZ_JAAGPU010000012.1"/>
</dbReference>
<keyword evidence="11" id="KW-1185">Reference proteome</keyword>
<dbReference type="InterPro" id="IPR019489">
    <property type="entry name" value="Clp_ATPase_C"/>
</dbReference>
<dbReference type="InterPro" id="IPR050052">
    <property type="entry name" value="ATP-dep_Clp_protease_ClpX"/>
</dbReference>
<sequence>MPRNDEKKKFKCSFCGKSEEQVKRLIAGPGVYICDECIELCSEIIVDEREDSVQMDMETLPKPAEIKKYLDQYVVGQDEAKKSLSVAVYNHYKRISSNVSEGDVELQKSNILLLGPTGSGKTLLAQTLAKMLNVPFAIADATTLTEAGYVGEDVENILLKLIQNSDYDVEKAEKGIIYIDEIDKIARKSENPSITRDVSGEGVQQALLKILEGTVASVPPQGGRKHPHQEFIQINTSNILFICGGAFDGLDKIISRRTQKSSMGFGADVQTKEVKDIGALLKEIMPGDLLRFGLIPEFVGRLPIIVTLQALDESALVSILSEPKNALVKQYKKLFEMDDVLLDFDEEALKQIANEAIKRKTGARGLRAIIEETMKDIMFEIPSREEIEKVIITKDTIKTKEPDVVIAESGKREPLKIEPKGKSKRGLEPA</sequence>
<dbReference type="GO" id="GO:0005524">
    <property type="term" value="F:ATP binding"/>
    <property type="evidence" value="ECO:0007669"/>
    <property type="project" value="UniProtKB-UniRule"/>
</dbReference>
<dbReference type="HAMAP" id="MF_00175">
    <property type="entry name" value="ClpX"/>
    <property type="match status" value="1"/>
</dbReference>
<keyword evidence="2 6" id="KW-0547">Nucleotide-binding</keyword>
<proteinExistence type="inferred from homology"/>
<dbReference type="GO" id="GO:0008270">
    <property type="term" value="F:zinc ion binding"/>
    <property type="evidence" value="ECO:0007669"/>
    <property type="project" value="UniProtKB-UniRule"/>
</dbReference>
<name>A0A6M0H3E3_9CLOT</name>
<feature type="domain" description="ClpX-type ZB" evidence="9">
    <location>
        <begin position="1"/>
        <end position="53"/>
    </location>
</feature>
<evidence type="ECO:0000256" key="3">
    <source>
        <dbReference type="ARBA" id="ARBA00022833"/>
    </source>
</evidence>
<dbReference type="NCBIfam" id="TIGR00382">
    <property type="entry name" value="clpX"/>
    <property type="match status" value="1"/>
</dbReference>
<organism evidence="10 11">
    <name type="scientific">Clostridium senegalense</name>
    <dbReference type="NCBI Taxonomy" id="1465809"/>
    <lineage>
        <taxon>Bacteria</taxon>
        <taxon>Bacillati</taxon>
        <taxon>Bacillota</taxon>
        <taxon>Clostridia</taxon>
        <taxon>Eubacteriales</taxon>
        <taxon>Clostridiaceae</taxon>
        <taxon>Clostridium</taxon>
    </lineage>
</organism>
<dbReference type="GO" id="GO:0008233">
    <property type="term" value="F:peptidase activity"/>
    <property type="evidence" value="ECO:0007669"/>
    <property type="project" value="UniProtKB-KW"/>
</dbReference>
<dbReference type="Pfam" id="PF10431">
    <property type="entry name" value="ClpB_D2-small"/>
    <property type="match status" value="1"/>
</dbReference>
<gene>
    <name evidence="6 10" type="primary">clpX</name>
    <name evidence="10" type="ORF">G3M99_07810</name>
</gene>
<comment type="subunit">
    <text evidence="6">Component of the ClpX-ClpP complex. Forms a hexameric ring that, in the presence of ATP, binds to fourteen ClpP subunits assembled into a disk-like structure with a central cavity, resembling the structure of eukaryotic proteasomes.</text>
</comment>
<evidence type="ECO:0000256" key="7">
    <source>
        <dbReference type="PROSITE-ProRule" id="PRU01250"/>
    </source>
</evidence>
<comment type="similarity">
    <text evidence="6 7">Belongs to the ClpX chaperone family.</text>
</comment>
<dbReference type="SMART" id="SM00994">
    <property type="entry name" value="zf-C4_ClpX"/>
    <property type="match status" value="1"/>
</dbReference>
<keyword evidence="10" id="KW-0378">Hydrolase</keyword>
<reference evidence="10 11" key="1">
    <citation type="submission" date="2020-02" db="EMBL/GenBank/DDBJ databases">
        <title>Genome assembly of a novel Clostridium senegalense strain.</title>
        <authorList>
            <person name="Gupta T.B."/>
            <person name="Jauregui R."/>
            <person name="Maclean P."/>
            <person name="Nawarathana A."/>
            <person name="Brightwell G."/>
        </authorList>
    </citation>
    <scope>NUCLEOTIDE SEQUENCE [LARGE SCALE GENOMIC DNA]</scope>
    <source>
        <strain evidence="10 11">AGRFS4</strain>
    </source>
</reference>
<accession>A0A6M0H3E3</accession>
<dbReference type="Gene3D" id="1.10.8.60">
    <property type="match status" value="1"/>
</dbReference>
<dbReference type="GO" id="GO:0051082">
    <property type="term" value="F:unfolded protein binding"/>
    <property type="evidence" value="ECO:0007669"/>
    <property type="project" value="UniProtKB-UniRule"/>
</dbReference>
<feature type="region of interest" description="Disordered" evidence="8">
    <location>
        <begin position="410"/>
        <end position="430"/>
    </location>
</feature>
<dbReference type="PROSITE" id="PS51902">
    <property type="entry name" value="CLPX_ZB"/>
    <property type="match status" value="1"/>
</dbReference>
<dbReference type="Pfam" id="PF06689">
    <property type="entry name" value="zf-C4_ClpX"/>
    <property type="match status" value="1"/>
</dbReference>
<evidence type="ECO:0000256" key="8">
    <source>
        <dbReference type="SAM" id="MobiDB-lite"/>
    </source>
</evidence>
<keyword evidence="4 6" id="KW-0067">ATP-binding</keyword>
<dbReference type="InterPro" id="IPR003959">
    <property type="entry name" value="ATPase_AAA_core"/>
</dbReference>
<evidence type="ECO:0000256" key="1">
    <source>
        <dbReference type="ARBA" id="ARBA00022723"/>
    </source>
</evidence>
<keyword evidence="3 6" id="KW-0862">Zinc</keyword>
<feature type="binding site" evidence="6 7">
    <location>
        <position position="37"/>
    </location>
    <ligand>
        <name>Zn(2+)</name>
        <dbReference type="ChEBI" id="CHEBI:29105"/>
    </ligand>
</feature>
<dbReference type="EMBL" id="JAAGPU010000012">
    <property type="protein sequence ID" value="NEU04758.1"/>
    <property type="molecule type" value="Genomic_DNA"/>
</dbReference>
<protein>
    <recommendedName>
        <fullName evidence="6">ATP-dependent Clp protease ATP-binding subunit ClpX</fullName>
    </recommendedName>
</protein>
<dbReference type="GO" id="GO:0009376">
    <property type="term" value="C:HslUV protease complex"/>
    <property type="evidence" value="ECO:0007669"/>
    <property type="project" value="TreeGrafter"/>
</dbReference>
<dbReference type="GO" id="GO:0140662">
    <property type="term" value="F:ATP-dependent protein folding chaperone"/>
    <property type="evidence" value="ECO:0007669"/>
    <property type="project" value="InterPro"/>
</dbReference>
<dbReference type="SUPFAM" id="SSF52540">
    <property type="entry name" value="P-loop containing nucleoside triphosphate hydrolases"/>
    <property type="match status" value="1"/>
</dbReference>
<dbReference type="SUPFAM" id="SSF57716">
    <property type="entry name" value="Glucocorticoid receptor-like (DNA-binding domain)"/>
    <property type="match status" value="1"/>
</dbReference>
<dbReference type="Gene3D" id="3.40.50.300">
    <property type="entry name" value="P-loop containing nucleotide triphosphate hydrolases"/>
    <property type="match status" value="1"/>
</dbReference>
<dbReference type="GO" id="GO:0046983">
    <property type="term" value="F:protein dimerization activity"/>
    <property type="evidence" value="ECO:0007669"/>
    <property type="project" value="UniProtKB-UniRule"/>
</dbReference>
<dbReference type="NCBIfam" id="NF003745">
    <property type="entry name" value="PRK05342.1"/>
    <property type="match status" value="1"/>
</dbReference>
<dbReference type="GO" id="GO:0051301">
    <property type="term" value="P:cell division"/>
    <property type="evidence" value="ECO:0007669"/>
    <property type="project" value="TreeGrafter"/>
</dbReference>
<dbReference type="InterPro" id="IPR059188">
    <property type="entry name" value="Znf_CLPX-like"/>
</dbReference>
<dbReference type="PANTHER" id="PTHR48102">
    <property type="entry name" value="ATP-DEPENDENT CLP PROTEASE ATP-BINDING SUBUNIT CLPX-LIKE, MITOCHONDRIAL-RELATED"/>
    <property type="match status" value="1"/>
</dbReference>
<evidence type="ECO:0000256" key="5">
    <source>
        <dbReference type="ARBA" id="ARBA00023186"/>
    </source>
</evidence>
<feature type="binding site" evidence="6 7">
    <location>
        <position position="15"/>
    </location>
    <ligand>
        <name>Zn(2+)</name>
        <dbReference type="ChEBI" id="CHEBI:29105"/>
    </ligand>
</feature>
<keyword evidence="10" id="KW-0645">Protease</keyword>
<dbReference type="InterPro" id="IPR004487">
    <property type="entry name" value="Clp_protease_ATP-bd_su_ClpX"/>
</dbReference>
<evidence type="ECO:0000259" key="9">
    <source>
        <dbReference type="PROSITE" id="PS51902"/>
    </source>
</evidence>
<evidence type="ECO:0000313" key="10">
    <source>
        <dbReference type="EMBL" id="NEU04758.1"/>
    </source>
</evidence>
<dbReference type="Pfam" id="PF07724">
    <property type="entry name" value="AAA_2"/>
    <property type="match status" value="1"/>
</dbReference>
<comment type="caution">
    <text evidence="10">The sequence shown here is derived from an EMBL/GenBank/DDBJ whole genome shotgun (WGS) entry which is preliminary data.</text>
</comment>
<dbReference type="Proteomes" id="UP000481872">
    <property type="component" value="Unassembled WGS sequence"/>
</dbReference>
<feature type="binding site" evidence="6 7">
    <location>
        <position position="12"/>
    </location>
    <ligand>
        <name>Zn(2+)</name>
        <dbReference type="ChEBI" id="CHEBI:29105"/>
    </ligand>
</feature>
<evidence type="ECO:0000313" key="11">
    <source>
        <dbReference type="Proteomes" id="UP000481872"/>
    </source>
</evidence>
<feature type="binding site" evidence="6">
    <location>
        <begin position="116"/>
        <end position="123"/>
    </location>
    <ligand>
        <name>ATP</name>
        <dbReference type="ChEBI" id="CHEBI:30616"/>
    </ligand>
</feature>
<dbReference type="AlphaFoldDB" id="A0A6M0H3E3"/>
<evidence type="ECO:0000256" key="6">
    <source>
        <dbReference type="HAMAP-Rule" id="MF_00175"/>
    </source>
</evidence>
<dbReference type="GO" id="GO:0051603">
    <property type="term" value="P:proteolysis involved in protein catabolic process"/>
    <property type="evidence" value="ECO:0007669"/>
    <property type="project" value="TreeGrafter"/>
</dbReference>